<feature type="transmembrane region" description="Helical" evidence="1">
    <location>
        <begin position="297"/>
        <end position="314"/>
    </location>
</feature>
<dbReference type="Gene3D" id="3.30.70.270">
    <property type="match status" value="1"/>
</dbReference>
<dbReference type="AlphaFoldDB" id="A0A7W7MHL2"/>
<dbReference type="CDD" id="cd01949">
    <property type="entry name" value="GGDEF"/>
    <property type="match status" value="1"/>
</dbReference>
<dbReference type="EMBL" id="JACHNC010000001">
    <property type="protein sequence ID" value="MBB4750466.1"/>
    <property type="molecule type" value="Genomic_DNA"/>
</dbReference>
<dbReference type="SUPFAM" id="SSF55073">
    <property type="entry name" value="Nucleotide cyclase"/>
    <property type="match status" value="1"/>
</dbReference>
<dbReference type="Proteomes" id="UP000590511">
    <property type="component" value="Unassembled WGS sequence"/>
</dbReference>
<feature type="transmembrane region" description="Helical" evidence="1">
    <location>
        <begin position="234"/>
        <end position="252"/>
    </location>
</feature>
<name>A0A7W7MHL2_9ACTN</name>
<dbReference type="NCBIfam" id="TIGR00254">
    <property type="entry name" value="GGDEF"/>
    <property type="match status" value="1"/>
</dbReference>
<feature type="transmembrane region" description="Helical" evidence="1">
    <location>
        <begin position="207"/>
        <end position="228"/>
    </location>
</feature>
<evidence type="ECO:0000313" key="4">
    <source>
        <dbReference type="Proteomes" id="UP000590511"/>
    </source>
</evidence>
<keyword evidence="1" id="KW-0472">Membrane</keyword>
<dbReference type="InterPro" id="IPR029787">
    <property type="entry name" value="Nucleotide_cyclase"/>
</dbReference>
<evidence type="ECO:0000256" key="1">
    <source>
        <dbReference type="SAM" id="Phobius"/>
    </source>
</evidence>
<dbReference type="InterPro" id="IPR043128">
    <property type="entry name" value="Rev_trsase/Diguanyl_cyclase"/>
</dbReference>
<feature type="transmembrane region" description="Helical" evidence="1">
    <location>
        <begin position="273"/>
        <end position="291"/>
    </location>
</feature>
<dbReference type="InterPro" id="IPR000160">
    <property type="entry name" value="GGDEF_dom"/>
</dbReference>
<feature type="transmembrane region" description="Helical" evidence="1">
    <location>
        <begin position="139"/>
        <end position="161"/>
    </location>
</feature>
<reference evidence="3 4" key="1">
    <citation type="submission" date="2020-08" db="EMBL/GenBank/DDBJ databases">
        <title>Sequencing the genomes of 1000 actinobacteria strains.</title>
        <authorList>
            <person name="Klenk H.-P."/>
        </authorList>
    </citation>
    <scope>NUCLEOTIDE SEQUENCE [LARGE SCALE GENOMIC DNA]</scope>
    <source>
        <strain evidence="3 4">DSM 43150</strain>
    </source>
</reference>
<evidence type="ECO:0000259" key="2">
    <source>
        <dbReference type="PROSITE" id="PS50887"/>
    </source>
</evidence>
<dbReference type="SMART" id="SM00267">
    <property type="entry name" value="GGDEF"/>
    <property type="match status" value="1"/>
</dbReference>
<dbReference type="PANTHER" id="PTHR46663">
    <property type="entry name" value="DIGUANYLATE CYCLASE DGCT-RELATED"/>
    <property type="match status" value="1"/>
</dbReference>
<comment type="caution">
    <text evidence="3">The sequence shown here is derived from an EMBL/GenBank/DDBJ whole genome shotgun (WGS) entry which is preliminary data.</text>
</comment>
<feature type="transmembrane region" description="Helical" evidence="1">
    <location>
        <begin position="106"/>
        <end position="127"/>
    </location>
</feature>
<dbReference type="PROSITE" id="PS50887">
    <property type="entry name" value="GGDEF"/>
    <property type="match status" value="1"/>
</dbReference>
<feature type="domain" description="GGDEF" evidence="2">
    <location>
        <begin position="359"/>
        <end position="491"/>
    </location>
</feature>
<gene>
    <name evidence="3" type="ORF">BJ964_004627</name>
</gene>
<evidence type="ECO:0000313" key="3">
    <source>
        <dbReference type="EMBL" id="MBB4750466.1"/>
    </source>
</evidence>
<feature type="transmembrane region" description="Helical" evidence="1">
    <location>
        <begin position="42"/>
        <end position="62"/>
    </location>
</feature>
<accession>A0A7W7MHL2</accession>
<feature type="transmembrane region" description="Helical" evidence="1">
    <location>
        <begin position="74"/>
        <end position="94"/>
    </location>
</feature>
<protein>
    <submittedName>
        <fullName evidence="3">Diguanylate cyclase (GGDEF)-like protein</fullName>
    </submittedName>
</protein>
<keyword evidence="1" id="KW-1133">Transmembrane helix</keyword>
<dbReference type="Pfam" id="PF00990">
    <property type="entry name" value="GGDEF"/>
    <property type="match status" value="1"/>
</dbReference>
<dbReference type="RefSeq" id="WP_188122637.1">
    <property type="nucleotide sequence ID" value="NZ_BOMP01000113.1"/>
</dbReference>
<keyword evidence="1" id="KW-0812">Transmembrane</keyword>
<dbReference type="InterPro" id="IPR052163">
    <property type="entry name" value="DGC-Regulatory_Protein"/>
</dbReference>
<dbReference type="PANTHER" id="PTHR46663:SF2">
    <property type="entry name" value="GGDEF DOMAIN-CONTAINING PROTEIN"/>
    <property type="match status" value="1"/>
</dbReference>
<sequence>MSIRRFVETSGRMVSRACLALFGVAVVWFAITAVHPVGPAWLLWATVPVSGPLAAVAFWSVSRNRALPAPTRRFWRHLSAIPLLTAVAQMAQAADVLAHPGARTSYTGSVMLILDGLAILCLVFALARLPVGDSRLGSGARVALDAGTVALAGALFIWHFGTRPALREGMSSAVLMSLALTVLAVLVVFALAKVVMSDYTAIDRHGLRILAAGAFLAAVGPMLQPLLAEVDARLFMAQLYMPLTFWCAALAAESQSRAPVARARPVRRRPYSVLPYVAVAAVDGLLLVAAWQRSDDMVAVAFTAVTLTAVVAYRQTRALRDNSRLLERLDHAASHDGLTGLANRALCHRRLAEALSGPCPVHVALLDLDGFKEINDTYGHEAGDELLTRVAAALAGTVGPGDTAARLGGDEFVLVLPGTTCAEAAAVAGRVVAGLADPVTVAGRALHIRASIGFACGRHGDDLGDLMRAADGAMYAAKRVTGSAHLHAATVAAAA</sequence>
<proteinExistence type="predicted"/>
<organism evidence="3 4">
    <name type="scientific">Actinoplanes lobatus</name>
    <dbReference type="NCBI Taxonomy" id="113568"/>
    <lineage>
        <taxon>Bacteria</taxon>
        <taxon>Bacillati</taxon>
        <taxon>Actinomycetota</taxon>
        <taxon>Actinomycetes</taxon>
        <taxon>Micromonosporales</taxon>
        <taxon>Micromonosporaceae</taxon>
        <taxon>Actinoplanes</taxon>
    </lineage>
</organism>
<feature type="transmembrane region" description="Helical" evidence="1">
    <location>
        <begin position="173"/>
        <end position="195"/>
    </location>
</feature>